<organism evidence="1 2">
    <name type="scientific">Paxillus rubicundulus Ve08.2h10</name>
    <dbReference type="NCBI Taxonomy" id="930991"/>
    <lineage>
        <taxon>Eukaryota</taxon>
        <taxon>Fungi</taxon>
        <taxon>Dikarya</taxon>
        <taxon>Basidiomycota</taxon>
        <taxon>Agaricomycotina</taxon>
        <taxon>Agaricomycetes</taxon>
        <taxon>Agaricomycetidae</taxon>
        <taxon>Boletales</taxon>
        <taxon>Paxilineae</taxon>
        <taxon>Paxillaceae</taxon>
        <taxon>Paxillus</taxon>
    </lineage>
</organism>
<evidence type="ECO:0000313" key="2">
    <source>
        <dbReference type="Proteomes" id="UP000054538"/>
    </source>
</evidence>
<gene>
    <name evidence="1" type="ORF">PAXRUDRAFT_832863</name>
</gene>
<accession>A0A0D0DQ91</accession>
<evidence type="ECO:0000313" key="1">
    <source>
        <dbReference type="EMBL" id="KIK81440.1"/>
    </source>
</evidence>
<sequence>MSSIVPTTVLDSPVERPSPPGCIKYTTRGARKRSWVVVYINGTSNNFCYISGVGTHLKA</sequence>
<dbReference type="AlphaFoldDB" id="A0A0D0DQ91"/>
<dbReference type="InParanoid" id="A0A0D0DQ91"/>
<dbReference type="EMBL" id="KN825798">
    <property type="protein sequence ID" value="KIK81440.1"/>
    <property type="molecule type" value="Genomic_DNA"/>
</dbReference>
<protein>
    <submittedName>
        <fullName evidence="1">Unplaced genomic scaffold scaffold_976, whole genome shotgun sequence</fullName>
    </submittedName>
</protein>
<dbReference type="HOGENOM" id="CLU_2961537_0_0_1"/>
<dbReference type="Proteomes" id="UP000054538">
    <property type="component" value="Unassembled WGS sequence"/>
</dbReference>
<keyword evidence="2" id="KW-1185">Reference proteome</keyword>
<reference evidence="1 2" key="1">
    <citation type="submission" date="2014-04" db="EMBL/GenBank/DDBJ databases">
        <authorList>
            <consortium name="DOE Joint Genome Institute"/>
            <person name="Kuo A."/>
            <person name="Kohler A."/>
            <person name="Jargeat P."/>
            <person name="Nagy L.G."/>
            <person name="Floudas D."/>
            <person name="Copeland A."/>
            <person name="Barry K.W."/>
            <person name="Cichocki N."/>
            <person name="Veneault-Fourrey C."/>
            <person name="LaButti K."/>
            <person name="Lindquist E.A."/>
            <person name="Lipzen A."/>
            <person name="Lundell T."/>
            <person name="Morin E."/>
            <person name="Murat C."/>
            <person name="Sun H."/>
            <person name="Tunlid A."/>
            <person name="Henrissat B."/>
            <person name="Grigoriev I.V."/>
            <person name="Hibbett D.S."/>
            <person name="Martin F."/>
            <person name="Nordberg H.P."/>
            <person name="Cantor M.N."/>
            <person name="Hua S.X."/>
        </authorList>
    </citation>
    <scope>NUCLEOTIDE SEQUENCE [LARGE SCALE GENOMIC DNA]</scope>
    <source>
        <strain evidence="1 2">Ve08.2h10</strain>
    </source>
</reference>
<proteinExistence type="predicted"/>
<reference evidence="2" key="2">
    <citation type="submission" date="2015-01" db="EMBL/GenBank/DDBJ databases">
        <title>Evolutionary Origins and Diversification of the Mycorrhizal Mutualists.</title>
        <authorList>
            <consortium name="DOE Joint Genome Institute"/>
            <consortium name="Mycorrhizal Genomics Consortium"/>
            <person name="Kohler A."/>
            <person name="Kuo A."/>
            <person name="Nagy L.G."/>
            <person name="Floudas D."/>
            <person name="Copeland A."/>
            <person name="Barry K.W."/>
            <person name="Cichocki N."/>
            <person name="Veneault-Fourrey C."/>
            <person name="LaButti K."/>
            <person name="Lindquist E.A."/>
            <person name="Lipzen A."/>
            <person name="Lundell T."/>
            <person name="Morin E."/>
            <person name="Murat C."/>
            <person name="Riley R."/>
            <person name="Ohm R."/>
            <person name="Sun H."/>
            <person name="Tunlid A."/>
            <person name="Henrissat B."/>
            <person name="Grigoriev I.V."/>
            <person name="Hibbett D.S."/>
            <person name="Martin F."/>
        </authorList>
    </citation>
    <scope>NUCLEOTIDE SEQUENCE [LARGE SCALE GENOMIC DNA]</scope>
    <source>
        <strain evidence="2">Ve08.2h10</strain>
    </source>
</reference>
<name>A0A0D0DQ91_9AGAM</name>